<dbReference type="AlphaFoldDB" id="A0A523XJG1"/>
<evidence type="ECO:0000313" key="1">
    <source>
        <dbReference type="EMBL" id="TET79397.1"/>
    </source>
</evidence>
<dbReference type="EMBL" id="SOIP01000423">
    <property type="protein sequence ID" value="TET79397.1"/>
    <property type="molecule type" value="Genomic_DNA"/>
</dbReference>
<dbReference type="SUPFAM" id="SSF48239">
    <property type="entry name" value="Terpenoid cyclases/Protein prenyltransferases"/>
    <property type="match status" value="1"/>
</dbReference>
<comment type="caution">
    <text evidence="1">The sequence shown here is derived from an EMBL/GenBank/DDBJ whole genome shotgun (WGS) entry which is preliminary data.</text>
</comment>
<reference evidence="1 2" key="1">
    <citation type="submission" date="2019-03" db="EMBL/GenBank/DDBJ databases">
        <title>Metabolic potential of uncultured bacteria and archaea associated with petroleum seepage in deep-sea sediments.</title>
        <authorList>
            <person name="Dong X."/>
            <person name="Hubert C."/>
        </authorList>
    </citation>
    <scope>NUCLEOTIDE SEQUENCE [LARGE SCALE GENOMIC DNA]</scope>
    <source>
        <strain evidence="1">E29_bin36</strain>
    </source>
</reference>
<evidence type="ECO:0008006" key="3">
    <source>
        <dbReference type="Google" id="ProtNLM"/>
    </source>
</evidence>
<organism evidence="1 2">
    <name type="scientific">candidate division TA06 bacterium</name>
    <dbReference type="NCBI Taxonomy" id="2250710"/>
    <lineage>
        <taxon>Bacteria</taxon>
        <taxon>Bacteria division TA06</taxon>
    </lineage>
</organism>
<accession>A0A523XJG1</accession>
<proteinExistence type="predicted"/>
<dbReference type="Proteomes" id="UP000315534">
    <property type="component" value="Unassembled WGS sequence"/>
</dbReference>
<gene>
    <name evidence="1" type="ORF">E3J38_07255</name>
</gene>
<sequence length="327" mass="37656">MMRVIDRLLKSDEPSVRFKVLVNVLGKKSGSAPIKKLQNEIKTSPRVRSLLSERDRNREIPYHPYAKWYGAHWVLADLADIGYPSGDESLLPLREQVYKWLLSKRHEKSIRSIEGRVRRCASQEANAVYYLHTLGLADARTDELAERLMKWQWPDGGWNCDKNPEASNSSFMESLIPLRAIGLHAKRTGSRKAEDTAKRAAKIFLKRRLYKRQKDGSVISDDFIALHYPCYWHYDILFGLKVIAEVGFIDDKRCNNALELLESKRLPDGGFPAEKKYYRVTEKRTSGRSLVDWGGTSKKRMNEFITVDALYVLKRSGRLASRNLPRG</sequence>
<protein>
    <recommendedName>
        <fullName evidence="3">Squalene cyclase C-terminal domain-containing protein</fullName>
    </recommendedName>
</protein>
<name>A0A523XJG1_UNCT6</name>
<evidence type="ECO:0000313" key="2">
    <source>
        <dbReference type="Proteomes" id="UP000315534"/>
    </source>
</evidence>
<dbReference type="InterPro" id="IPR008930">
    <property type="entry name" value="Terpenoid_cyclase/PrenylTrfase"/>
</dbReference>
<dbReference type="Gene3D" id="1.50.10.20">
    <property type="match status" value="1"/>
</dbReference>